<feature type="compositionally biased region" description="Basic and acidic residues" evidence="5">
    <location>
        <begin position="715"/>
        <end position="727"/>
    </location>
</feature>
<evidence type="ECO:0000313" key="8">
    <source>
        <dbReference type="Proteomes" id="UP001303473"/>
    </source>
</evidence>
<feature type="region of interest" description="Disordered" evidence="5">
    <location>
        <begin position="929"/>
        <end position="958"/>
    </location>
</feature>
<dbReference type="GO" id="GO:0016020">
    <property type="term" value="C:membrane"/>
    <property type="evidence" value="ECO:0007669"/>
    <property type="project" value="UniProtKB-SubCell"/>
</dbReference>
<name>A0AAN6N3M6_9PEZI</name>
<sequence length="999" mass="114722">MGDHVIKPTCITSEEHKEVGDPVAHYTGCLEFCKRKEYYTKLTNDGKGKQERIDSELRRTLFIRGALRTDDDEKHLVNNVESSFEAWRKSDAYTANIEKVREWRASFRPPRVSKIPEKDVEPSHDSPKEYDADIDINGYVIRFDGSKGVDDLGDKRFHGVFPDHKIRIEDLLKKSDDNPLTVTGQAARDAQQPVNASAAAQKTDETRVLTYFHLPANNMLWVEKAMSRYQNEEDLKHDGIHTRPKLEDPQKAYMILRPQFWKGQQYGGRNSLVHARHMRPICEIISSDPQTIKLDPMPKNMVLFLPYLHWDTDRYRERMSQFMDMQHELHLWKKQVKTDEVRAEKQRERAGLIRPCGKTGTDMAALWSNERHHAPVRKPTFTFAGALPPALAPFPKFGKYLKDSLFKRDRKGRVEVDNKLGQLLIDAALLFEAMACYRDKNLIEKYLHMESSPLHPRRTLDQAYYGTLKSTKWRDRDQVVYRGTRANPAHWSLHAVDRETRTFTCPRKDIDLLSVDEKKEAENESEEKKEARKINYRCPDCRDHIRKVPRLIMDPSGVHYRVRRALGNVREDHIRTVFDLALIVLNEATNTFFDRTKTPDRQPQVIDIFADTIGEVTNKQAIAFDHLWVWTSKLSNLSYPNPFSDLTEFVFPLLNINPEGKLQREIKDILDELDIMLSITRQQLEVIRRFKKNAEKMSDPAGQWRDKSPAFAVSPEDKGKTPTDAAKENTKKREEYVWFRTQAGELVSDIECHIGELEGLKTSAASTLSSLDHLLALMQQQASALQAWQAAKQADETVKQGRIILIFTLVTIIFLPLSFMSGIYGMNNTDFSVDGNNTMTLTQQVRLMVGISLGLIVAIGTVAVSTVRPPRLYYIWNYCVCWIFCKTGLYDLNVGQAWQRAQVIRATNRHIQEMKAEVMKLRQGRIRRKLEESRVKDTDNGQEGNRDGEQPGSNPVSRITSRAVSSVLDLGTGLRPPVNGHRSSQPSLRDGSDRTLLSV</sequence>
<dbReference type="Proteomes" id="UP001303473">
    <property type="component" value="Unassembled WGS sequence"/>
</dbReference>
<feature type="region of interest" description="Disordered" evidence="5">
    <location>
        <begin position="698"/>
        <end position="727"/>
    </location>
</feature>
<reference evidence="8" key="1">
    <citation type="journal article" date="2023" name="Mol. Phylogenet. Evol.">
        <title>Genome-scale phylogeny and comparative genomics of the fungal order Sordariales.</title>
        <authorList>
            <person name="Hensen N."/>
            <person name="Bonometti L."/>
            <person name="Westerberg I."/>
            <person name="Brannstrom I.O."/>
            <person name="Guillou S."/>
            <person name="Cros-Aarteil S."/>
            <person name="Calhoun S."/>
            <person name="Haridas S."/>
            <person name="Kuo A."/>
            <person name="Mondo S."/>
            <person name="Pangilinan J."/>
            <person name="Riley R."/>
            <person name="LaButti K."/>
            <person name="Andreopoulos B."/>
            <person name="Lipzen A."/>
            <person name="Chen C."/>
            <person name="Yan M."/>
            <person name="Daum C."/>
            <person name="Ng V."/>
            <person name="Clum A."/>
            <person name="Steindorff A."/>
            <person name="Ohm R.A."/>
            <person name="Martin F."/>
            <person name="Silar P."/>
            <person name="Natvig D.O."/>
            <person name="Lalanne C."/>
            <person name="Gautier V."/>
            <person name="Ament-Velasquez S.L."/>
            <person name="Kruys A."/>
            <person name="Hutchinson M.I."/>
            <person name="Powell A.J."/>
            <person name="Barry K."/>
            <person name="Miller A.N."/>
            <person name="Grigoriev I.V."/>
            <person name="Debuchy R."/>
            <person name="Gladieux P."/>
            <person name="Hiltunen Thoren M."/>
            <person name="Johannesson H."/>
        </authorList>
    </citation>
    <scope>NUCLEOTIDE SEQUENCE [LARGE SCALE GENOMIC DNA]</scope>
    <source>
        <strain evidence="8">CBS 340.73</strain>
    </source>
</reference>
<organism evidence="7 8">
    <name type="scientific">Diplogelasinospora grovesii</name>
    <dbReference type="NCBI Taxonomy" id="303347"/>
    <lineage>
        <taxon>Eukaryota</taxon>
        <taxon>Fungi</taxon>
        <taxon>Dikarya</taxon>
        <taxon>Ascomycota</taxon>
        <taxon>Pezizomycotina</taxon>
        <taxon>Sordariomycetes</taxon>
        <taxon>Sordariomycetidae</taxon>
        <taxon>Sordariales</taxon>
        <taxon>Diplogelasinosporaceae</taxon>
        <taxon>Diplogelasinospora</taxon>
    </lineage>
</organism>
<keyword evidence="2 6" id="KW-0812">Transmembrane</keyword>
<feature type="transmembrane region" description="Helical" evidence="6">
    <location>
        <begin position="803"/>
        <end position="826"/>
    </location>
</feature>
<keyword evidence="3 6" id="KW-1133">Transmembrane helix</keyword>
<evidence type="ECO:0000313" key="7">
    <source>
        <dbReference type="EMBL" id="KAK3938190.1"/>
    </source>
</evidence>
<dbReference type="InterPro" id="IPR045863">
    <property type="entry name" value="CorA_TM1_TM2"/>
</dbReference>
<accession>A0AAN6N3M6</accession>
<comment type="subcellular location">
    <subcellularLocation>
        <location evidence="1">Membrane</location>
        <topology evidence="1">Multi-pass membrane protein</topology>
    </subcellularLocation>
</comment>
<feature type="compositionally biased region" description="Basic and acidic residues" evidence="5">
    <location>
        <begin position="698"/>
        <end position="708"/>
    </location>
</feature>
<feature type="compositionally biased region" description="Basic and acidic residues" evidence="5">
    <location>
        <begin position="929"/>
        <end position="949"/>
    </location>
</feature>
<proteinExistence type="predicted"/>
<feature type="transmembrane region" description="Helical" evidence="6">
    <location>
        <begin position="873"/>
        <end position="892"/>
    </location>
</feature>
<protein>
    <submittedName>
        <fullName evidence="7">Uncharacterized protein</fullName>
    </submittedName>
</protein>
<dbReference type="PANTHER" id="PTHR47685">
    <property type="entry name" value="MAGNESIUM TRANSPORT PROTEIN CORA"/>
    <property type="match status" value="1"/>
</dbReference>
<dbReference type="EMBL" id="MU853835">
    <property type="protein sequence ID" value="KAK3938190.1"/>
    <property type="molecule type" value="Genomic_DNA"/>
</dbReference>
<evidence type="ECO:0000256" key="3">
    <source>
        <dbReference type="ARBA" id="ARBA00022989"/>
    </source>
</evidence>
<evidence type="ECO:0000256" key="1">
    <source>
        <dbReference type="ARBA" id="ARBA00004141"/>
    </source>
</evidence>
<feature type="transmembrane region" description="Helical" evidence="6">
    <location>
        <begin position="847"/>
        <end position="867"/>
    </location>
</feature>
<feature type="region of interest" description="Disordered" evidence="5">
    <location>
        <begin position="970"/>
        <end position="999"/>
    </location>
</feature>
<evidence type="ECO:0000256" key="5">
    <source>
        <dbReference type="SAM" id="MobiDB-lite"/>
    </source>
</evidence>
<dbReference type="PANTHER" id="PTHR47685:SF1">
    <property type="entry name" value="MAGNESIUM TRANSPORT PROTEIN CORA"/>
    <property type="match status" value="1"/>
</dbReference>
<evidence type="ECO:0000256" key="4">
    <source>
        <dbReference type="ARBA" id="ARBA00023136"/>
    </source>
</evidence>
<dbReference type="Pfam" id="PF01544">
    <property type="entry name" value="CorA"/>
    <property type="match status" value="1"/>
</dbReference>
<comment type="caution">
    <text evidence="7">The sequence shown here is derived from an EMBL/GenBank/DDBJ whole genome shotgun (WGS) entry which is preliminary data.</text>
</comment>
<dbReference type="InterPro" id="IPR002523">
    <property type="entry name" value="MgTranspt_CorA/ZnTranspt_ZntB"/>
</dbReference>
<dbReference type="SUPFAM" id="SSF144083">
    <property type="entry name" value="Magnesium transport protein CorA, transmembrane region"/>
    <property type="match status" value="1"/>
</dbReference>
<dbReference type="Gene3D" id="1.20.58.340">
    <property type="entry name" value="Magnesium transport protein CorA, transmembrane region"/>
    <property type="match status" value="1"/>
</dbReference>
<dbReference type="GO" id="GO:0046873">
    <property type="term" value="F:metal ion transmembrane transporter activity"/>
    <property type="evidence" value="ECO:0007669"/>
    <property type="project" value="InterPro"/>
</dbReference>
<keyword evidence="8" id="KW-1185">Reference proteome</keyword>
<evidence type="ECO:0000256" key="6">
    <source>
        <dbReference type="SAM" id="Phobius"/>
    </source>
</evidence>
<dbReference type="InterPro" id="IPR050829">
    <property type="entry name" value="CorA_MIT"/>
</dbReference>
<evidence type="ECO:0000256" key="2">
    <source>
        <dbReference type="ARBA" id="ARBA00022692"/>
    </source>
</evidence>
<gene>
    <name evidence="7" type="ORF">QBC46DRAFT_441401</name>
</gene>
<dbReference type="AlphaFoldDB" id="A0AAN6N3M6"/>
<keyword evidence="4 6" id="KW-0472">Membrane</keyword>